<dbReference type="GO" id="GO:0004190">
    <property type="term" value="F:aspartic-type endopeptidase activity"/>
    <property type="evidence" value="ECO:0007669"/>
    <property type="project" value="InterPro"/>
</dbReference>
<keyword evidence="5" id="KW-0460">Magnesium</keyword>
<keyword evidence="4" id="KW-0378">Hydrolase</keyword>
<dbReference type="InterPro" id="IPR001969">
    <property type="entry name" value="Aspartic_peptidase_AS"/>
</dbReference>
<dbReference type="Pfam" id="PF03732">
    <property type="entry name" value="Retrotrans_gag"/>
    <property type="match status" value="1"/>
</dbReference>
<feature type="domain" description="Reverse transcriptase/retrotransposon-derived protein RNase H-like" evidence="12">
    <location>
        <begin position="629"/>
        <end position="723"/>
    </location>
</feature>
<dbReference type="Gene3D" id="3.10.10.10">
    <property type="entry name" value="HIV Type 1 Reverse Transcriptase, subunit A, domain 1"/>
    <property type="match status" value="1"/>
</dbReference>
<keyword evidence="6" id="KW-0694">RNA-binding</keyword>
<dbReference type="PANTHER" id="PTHR37984">
    <property type="entry name" value="PROTEIN CBG26694"/>
    <property type="match status" value="1"/>
</dbReference>
<name>A0A484MTV8_9ASTE</name>
<keyword evidence="3" id="KW-0540">Nuclease</keyword>
<feature type="compositionally biased region" description="Basic and acidic residues" evidence="10">
    <location>
        <begin position="13"/>
        <end position="32"/>
    </location>
</feature>
<sequence length="744" mass="85216">MEGGSETTNVTKGGEKKTKTQRSRSRETMDGFETRLARVELAIADGEEKFEEMGQGMDEFPVEVSSIQVELEKVSRKLESAEEELVLCKKALAQGSPSTSEVRTPPSELDIPRPKSYKGSRNAKELDNFIWSMEQYFRALAISEEKRKVDMASLFLEDTAMVWWRRRQGDMEKGTCTIDTWAEFKSELKKQFYPNNVEEEAWGKLRRLQHKGSIREYVKEFTEVLLEIPDYPDKEAFFAFMDGLQQWARLELQRRGAQDLTTAISIAESLIEFKKPEKPKPKDKGGKGKSGGDHHRDKETTKKTRGSKEYKAGERPPLKCFFCEGPHRARECPKKAKLSALIEEREEQEREEERVGSLQLLNAIKAKVEMSKSNKKGRLFVEAKIGRHTVKALVDTGASNNFLREEEARKLGIDFKGERGWLKAVNSKPMATFGVAQDVKVSLGDWHGPIDFSVVTMDDYPIVLGMEFMDKVKAIPIPFANTMCILDEGNTRLVPLKREARLREKQISTMQLSKGIKKKQPTYLVALKEEEVPPPTEDLPRSVDLVLEEFKDVMPPELPKNLPPKREVDHKIELVPGATPPAAVPYRMAPLELEELRRQLKELVDMGYGYSAIAAPLTDLLKKNRVWDWEDKCQAAFEELKEAVIKEPVLTLLDHTKPYEVQTDAFDYALGGVLMQKGHPVAYESRKLNDVERRYTVQEKEMTAVVHCLRTWRHYLLGTKFVVKTSITHERRGCWQERDRRPHA</sequence>
<dbReference type="InterPro" id="IPR041577">
    <property type="entry name" value="RT_RNaseH_2"/>
</dbReference>
<evidence type="ECO:0000313" key="13">
    <source>
        <dbReference type="EMBL" id="VFQ91468.1"/>
    </source>
</evidence>
<feature type="region of interest" description="Disordered" evidence="10">
    <location>
        <begin position="272"/>
        <end position="312"/>
    </location>
</feature>
<evidence type="ECO:0000313" key="14">
    <source>
        <dbReference type="Proteomes" id="UP000595140"/>
    </source>
</evidence>
<dbReference type="GO" id="GO:0004519">
    <property type="term" value="F:endonuclease activity"/>
    <property type="evidence" value="ECO:0007669"/>
    <property type="project" value="UniProtKB-KW"/>
</dbReference>
<protein>
    <recommendedName>
        <fullName evidence="15">Retrotransposon gag domain-containing protein</fullName>
    </recommendedName>
</protein>
<dbReference type="CDD" id="cd00303">
    <property type="entry name" value="retropepsin_like"/>
    <property type="match status" value="1"/>
</dbReference>
<evidence type="ECO:0000256" key="10">
    <source>
        <dbReference type="SAM" id="MobiDB-lite"/>
    </source>
</evidence>
<keyword evidence="7" id="KW-0229">DNA integration</keyword>
<feature type="region of interest" description="Disordered" evidence="10">
    <location>
        <begin position="1"/>
        <end position="32"/>
    </location>
</feature>
<dbReference type="InterPro" id="IPR050951">
    <property type="entry name" value="Retrovirus_Pol_polyprotein"/>
</dbReference>
<dbReference type="InterPro" id="IPR021109">
    <property type="entry name" value="Peptidase_aspartic_dom_sf"/>
</dbReference>
<evidence type="ECO:0008006" key="15">
    <source>
        <dbReference type="Google" id="ProtNLM"/>
    </source>
</evidence>
<dbReference type="SUPFAM" id="SSF50630">
    <property type="entry name" value="Acid proteases"/>
    <property type="match status" value="1"/>
</dbReference>
<dbReference type="Gene3D" id="3.10.20.370">
    <property type="match status" value="1"/>
</dbReference>
<evidence type="ECO:0000256" key="8">
    <source>
        <dbReference type="ARBA" id="ARBA00023268"/>
    </source>
</evidence>
<dbReference type="Pfam" id="PF13975">
    <property type="entry name" value="gag-asp_proteas"/>
    <property type="match status" value="1"/>
</dbReference>
<evidence type="ECO:0000259" key="12">
    <source>
        <dbReference type="Pfam" id="PF17919"/>
    </source>
</evidence>
<keyword evidence="4" id="KW-0255">Endonuclease</keyword>
<proteinExistence type="predicted"/>
<dbReference type="InterPro" id="IPR005162">
    <property type="entry name" value="Retrotrans_gag_dom"/>
</dbReference>
<evidence type="ECO:0000256" key="3">
    <source>
        <dbReference type="ARBA" id="ARBA00022722"/>
    </source>
</evidence>
<dbReference type="GO" id="GO:0016779">
    <property type="term" value="F:nucleotidyltransferase activity"/>
    <property type="evidence" value="ECO:0007669"/>
    <property type="project" value="UniProtKB-KW"/>
</dbReference>
<feature type="region of interest" description="Disordered" evidence="10">
    <location>
        <begin position="95"/>
        <end position="116"/>
    </location>
</feature>
<keyword evidence="2" id="KW-0548">Nucleotidyltransferase</keyword>
<organism evidence="13 14">
    <name type="scientific">Cuscuta campestris</name>
    <dbReference type="NCBI Taxonomy" id="132261"/>
    <lineage>
        <taxon>Eukaryota</taxon>
        <taxon>Viridiplantae</taxon>
        <taxon>Streptophyta</taxon>
        <taxon>Embryophyta</taxon>
        <taxon>Tracheophyta</taxon>
        <taxon>Spermatophyta</taxon>
        <taxon>Magnoliopsida</taxon>
        <taxon>eudicotyledons</taxon>
        <taxon>Gunneridae</taxon>
        <taxon>Pentapetalae</taxon>
        <taxon>asterids</taxon>
        <taxon>lamiids</taxon>
        <taxon>Solanales</taxon>
        <taxon>Convolvulaceae</taxon>
        <taxon>Cuscuteae</taxon>
        <taxon>Cuscuta</taxon>
        <taxon>Cuscuta subgen. Grammica</taxon>
        <taxon>Cuscuta sect. Cleistogrammica</taxon>
    </lineage>
</organism>
<dbReference type="GO" id="GO:0006508">
    <property type="term" value="P:proteolysis"/>
    <property type="evidence" value="ECO:0007669"/>
    <property type="project" value="InterPro"/>
</dbReference>
<gene>
    <name evidence="13" type="ORF">CCAM_LOCUS33244</name>
</gene>
<evidence type="ECO:0000256" key="7">
    <source>
        <dbReference type="ARBA" id="ARBA00022908"/>
    </source>
</evidence>
<keyword evidence="8" id="KW-0511">Multifunctional enzyme</keyword>
<evidence type="ECO:0000259" key="11">
    <source>
        <dbReference type="Pfam" id="PF03732"/>
    </source>
</evidence>
<keyword evidence="9" id="KW-0175">Coiled coil</keyword>
<evidence type="ECO:0000256" key="1">
    <source>
        <dbReference type="ARBA" id="ARBA00022679"/>
    </source>
</evidence>
<feature type="coiled-coil region" evidence="9">
    <location>
        <begin position="64"/>
        <end position="91"/>
    </location>
</feature>
<evidence type="ECO:0000256" key="9">
    <source>
        <dbReference type="SAM" id="Coils"/>
    </source>
</evidence>
<evidence type="ECO:0000256" key="2">
    <source>
        <dbReference type="ARBA" id="ARBA00022695"/>
    </source>
</evidence>
<evidence type="ECO:0000256" key="4">
    <source>
        <dbReference type="ARBA" id="ARBA00022759"/>
    </source>
</evidence>
<dbReference type="GO" id="GO:0015074">
    <property type="term" value="P:DNA integration"/>
    <property type="evidence" value="ECO:0007669"/>
    <property type="project" value="UniProtKB-KW"/>
</dbReference>
<feature type="compositionally biased region" description="Polar residues" evidence="10">
    <location>
        <begin position="1"/>
        <end position="11"/>
    </location>
</feature>
<feature type="domain" description="Retrotransposon gag" evidence="11">
    <location>
        <begin position="151"/>
        <end position="245"/>
    </location>
</feature>
<dbReference type="Pfam" id="PF17919">
    <property type="entry name" value="RT_RNaseH_2"/>
    <property type="match status" value="1"/>
</dbReference>
<accession>A0A484MTV8</accession>
<dbReference type="GO" id="GO:0003723">
    <property type="term" value="F:RNA binding"/>
    <property type="evidence" value="ECO:0007669"/>
    <property type="project" value="UniProtKB-KW"/>
</dbReference>
<dbReference type="AlphaFoldDB" id="A0A484MTV8"/>
<keyword evidence="1" id="KW-0808">Transferase</keyword>
<dbReference type="InterPro" id="IPR043502">
    <property type="entry name" value="DNA/RNA_pol_sf"/>
</dbReference>
<dbReference type="EMBL" id="OOIL02004368">
    <property type="protein sequence ID" value="VFQ91468.1"/>
    <property type="molecule type" value="Genomic_DNA"/>
</dbReference>
<dbReference type="PANTHER" id="PTHR37984:SF5">
    <property type="entry name" value="PROTEIN NYNRIN-LIKE"/>
    <property type="match status" value="1"/>
</dbReference>
<dbReference type="PROSITE" id="PS00141">
    <property type="entry name" value="ASP_PROTEASE"/>
    <property type="match status" value="1"/>
</dbReference>
<dbReference type="OrthoDB" id="1939491at2759"/>
<evidence type="ECO:0000256" key="6">
    <source>
        <dbReference type="ARBA" id="ARBA00022884"/>
    </source>
</evidence>
<dbReference type="SUPFAM" id="SSF56672">
    <property type="entry name" value="DNA/RNA polymerases"/>
    <property type="match status" value="2"/>
</dbReference>
<evidence type="ECO:0000256" key="5">
    <source>
        <dbReference type="ARBA" id="ARBA00022842"/>
    </source>
</evidence>
<reference evidence="13 14" key="1">
    <citation type="submission" date="2018-04" db="EMBL/GenBank/DDBJ databases">
        <authorList>
            <person name="Vogel A."/>
        </authorList>
    </citation>
    <scope>NUCLEOTIDE SEQUENCE [LARGE SCALE GENOMIC DNA]</scope>
</reference>
<dbReference type="Proteomes" id="UP000595140">
    <property type="component" value="Unassembled WGS sequence"/>
</dbReference>
<dbReference type="Gene3D" id="2.40.70.10">
    <property type="entry name" value="Acid Proteases"/>
    <property type="match status" value="1"/>
</dbReference>
<keyword evidence="14" id="KW-1185">Reference proteome</keyword>
<dbReference type="CDD" id="cd09274">
    <property type="entry name" value="RNase_HI_RT_Ty3"/>
    <property type="match status" value="1"/>
</dbReference>